<sequence>MKRYFLPILFLAAFYSCSVKKQAASYNARTIAPATTPIAVNGKVMANIWMQRSAEYKALCFQAYNLAHLRLDQSLAQTSAKPKAIVTDIDETVLDNSPHDMSEALEGKDFDLKTWKEWTAKAAADTLAGAASFLKYAASKGVEVFYITNREESERAGTLKNLQKFNLPNADNEHLLLKQATSSKETRRNQVLQTHEIVMLLGDNLADFSALFEHKNYEDRLQNTQRQAAEFGKKFIVLPNPAYGDWESVLYQYKYQLKAAQKDSVLKKWAIKEAY</sequence>
<feature type="signal peptide" evidence="2">
    <location>
        <begin position="1"/>
        <end position="23"/>
    </location>
</feature>
<feature type="chain" id="PRO_5029658016" evidence="2">
    <location>
        <begin position="24"/>
        <end position="275"/>
    </location>
</feature>
<comment type="caution">
    <text evidence="3">The sequence shown here is derived from an EMBL/GenBank/DDBJ whole genome shotgun (WGS) entry which is preliminary data.</text>
</comment>
<organism evidence="3 4">
    <name type="scientific">Mucilaginibacter arboris</name>
    <dbReference type="NCBI Taxonomy" id="2682090"/>
    <lineage>
        <taxon>Bacteria</taxon>
        <taxon>Pseudomonadati</taxon>
        <taxon>Bacteroidota</taxon>
        <taxon>Sphingobacteriia</taxon>
        <taxon>Sphingobacteriales</taxon>
        <taxon>Sphingobacteriaceae</taxon>
        <taxon>Mucilaginibacter</taxon>
    </lineage>
</organism>
<evidence type="ECO:0000256" key="2">
    <source>
        <dbReference type="SAM" id="SignalP"/>
    </source>
</evidence>
<dbReference type="InterPro" id="IPR006423">
    <property type="entry name" value="Lipo_e_P4"/>
</dbReference>
<dbReference type="Pfam" id="PF03767">
    <property type="entry name" value="Acid_phosphat_B"/>
    <property type="match status" value="1"/>
</dbReference>
<evidence type="ECO:0000313" key="3">
    <source>
        <dbReference type="EMBL" id="MVN22811.1"/>
    </source>
</evidence>
<name>A0A7K1SZS2_9SPHI</name>
<keyword evidence="1 2" id="KW-0732">Signal</keyword>
<accession>A0A7K1SZS2</accession>
<dbReference type="PROSITE" id="PS51257">
    <property type="entry name" value="PROKAR_LIPOPROTEIN"/>
    <property type="match status" value="1"/>
</dbReference>
<protein>
    <submittedName>
        <fullName evidence="3">5'-nucleotidase, lipoprotein e(P4) family</fullName>
    </submittedName>
</protein>
<dbReference type="PIRSF" id="PIRSF019271">
    <property type="entry name" value="Acid_Ptase_C"/>
    <property type="match status" value="1"/>
</dbReference>
<dbReference type="SFLD" id="SFLDG01125">
    <property type="entry name" value="C1.1:_Acid_Phosphatase_Like"/>
    <property type="match status" value="1"/>
</dbReference>
<dbReference type="PANTHER" id="PTHR31284">
    <property type="entry name" value="ACID PHOSPHATASE-LIKE PROTEIN"/>
    <property type="match status" value="1"/>
</dbReference>
<dbReference type="Gene3D" id="3.40.50.1000">
    <property type="entry name" value="HAD superfamily/HAD-like"/>
    <property type="match status" value="1"/>
</dbReference>
<keyword evidence="3" id="KW-0449">Lipoprotein</keyword>
<dbReference type="InterPro" id="IPR005519">
    <property type="entry name" value="Acid_phosphat_B-like"/>
</dbReference>
<dbReference type="RefSeq" id="WP_157568432.1">
    <property type="nucleotide sequence ID" value="NZ_WPIK01000014.1"/>
</dbReference>
<proteinExistence type="predicted"/>
<dbReference type="InterPro" id="IPR023214">
    <property type="entry name" value="HAD_sf"/>
</dbReference>
<gene>
    <name evidence="3" type="ORF">GO621_14885</name>
</gene>
<dbReference type="SFLD" id="SFLDS00003">
    <property type="entry name" value="Haloacid_Dehalogenase"/>
    <property type="match status" value="1"/>
</dbReference>
<dbReference type="CDD" id="cd07534">
    <property type="entry name" value="HAD_CAP"/>
    <property type="match status" value="1"/>
</dbReference>
<dbReference type="AlphaFoldDB" id="A0A7K1SZS2"/>
<evidence type="ECO:0000313" key="4">
    <source>
        <dbReference type="Proteomes" id="UP000462014"/>
    </source>
</evidence>
<dbReference type="NCBIfam" id="TIGR01533">
    <property type="entry name" value="lipo_e_P4"/>
    <property type="match status" value="1"/>
</dbReference>
<dbReference type="EMBL" id="WPIK01000014">
    <property type="protein sequence ID" value="MVN22811.1"/>
    <property type="molecule type" value="Genomic_DNA"/>
</dbReference>
<evidence type="ECO:0000256" key="1">
    <source>
        <dbReference type="ARBA" id="ARBA00022729"/>
    </source>
</evidence>
<keyword evidence="4" id="KW-1185">Reference proteome</keyword>
<dbReference type="Proteomes" id="UP000462014">
    <property type="component" value="Unassembled WGS sequence"/>
</dbReference>
<dbReference type="SUPFAM" id="SSF56784">
    <property type="entry name" value="HAD-like"/>
    <property type="match status" value="1"/>
</dbReference>
<dbReference type="InterPro" id="IPR036412">
    <property type="entry name" value="HAD-like_sf"/>
</dbReference>
<reference evidence="3 4" key="1">
    <citation type="submission" date="2019-12" db="EMBL/GenBank/DDBJ databases">
        <title>Mucilaginibacter sp. HMF7410 genome sequencing and assembly.</title>
        <authorList>
            <person name="Kang H."/>
            <person name="Cha I."/>
            <person name="Kim H."/>
            <person name="Joh K."/>
        </authorList>
    </citation>
    <scope>NUCLEOTIDE SEQUENCE [LARGE SCALE GENOMIC DNA]</scope>
    <source>
        <strain evidence="3 4">HMF7410</strain>
    </source>
</reference>
<dbReference type="GO" id="GO:0009279">
    <property type="term" value="C:cell outer membrane"/>
    <property type="evidence" value="ECO:0007669"/>
    <property type="project" value="InterPro"/>
</dbReference>
<dbReference type="PANTHER" id="PTHR31284:SF10">
    <property type="entry name" value="ACID PHOSPHATASE-LIKE PROTEIN"/>
    <property type="match status" value="1"/>
</dbReference>